<keyword evidence="2" id="KW-0813">Transport</keyword>
<dbReference type="EMBL" id="QSBY01000002">
    <property type="protein sequence ID" value="RHW74168.1"/>
    <property type="molecule type" value="Genomic_DNA"/>
</dbReference>
<reference evidence="6" key="1">
    <citation type="submission" date="2018-09" db="EMBL/GenBank/DDBJ databases">
        <title>whole genome sequence of T. equiperdum IVM-t1 strain.</title>
        <authorList>
            <person name="Suganuma K."/>
        </authorList>
    </citation>
    <scope>NUCLEOTIDE SEQUENCE [LARGE SCALE GENOMIC DNA]</scope>
    <source>
        <strain evidence="6">IVM-t1</strain>
    </source>
</reference>
<gene>
    <name evidence="6" type="primary">unc119</name>
    <name evidence="6" type="ORF">DPX39_020018400</name>
</gene>
<dbReference type="GO" id="GO:0005929">
    <property type="term" value="C:cilium"/>
    <property type="evidence" value="ECO:0007669"/>
    <property type="project" value="TreeGrafter"/>
</dbReference>
<keyword evidence="3" id="KW-0653">Protein transport</keyword>
<evidence type="ECO:0000313" key="6">
    <source>
        <dbReference type="EMBL" id="RHW74168.1"/>
    </source>
</evidence>
<evidence type="ECO:0000256" key="2">
    <source>
        <dbReference type="ARBA" id="ARBA00022448"/>
    </source>
</evidence>
<dbReference type="GO" id="GO:0060271">
    <property type="term" value="P:cilium assembly"/>
    <property type="evidence" value="ECO:0007669"/>
    <property type="project" value="TreeGrafter"/>
</dbReference>
<feature type="domain" description="GMP phosphodiesterase delta subunit" evidence="5">
    <location>
        <begin position="28"/>
        <end position="187"/>
    </location>
</feature>
<comment type="similarity">
    <text evidence="1">Belongs to the PDE6D/unc-119 family.</text>
</comment>
<comment type="caution">
    <text evidence="6">The sequence shown here is derived from an EMBL/GenBank/DDBJ whole genome shotgun (WGS) entry which is preliminary data.</text>
</comment>
<sequence length="196" mass="22617">MAATTEVTPEHVLQLTAPSTGFLCPITANTYNIEFYSFVVRDADTKQVMFEVERDASTYPSVASLAQLPEEQQQAARTIFYRFPPSMLRKQRVSATLLFGVNGDKPVPDLRMIERHYFRNTLVKTFDFKFGFCIPHSRNTWEAVYDVPQFNAEWLEAIEKGTNEMTSDSFYFAAGRLIMHNRAFYDYSAPEEEFTK</sequence>
<accession>A0A3L6LD01</accession>
<dbReference type="GO" id="GO:0008289">
    <property type="term" value="F:lipid binding"/>
    <property type="evidence" value="ECO:0007669"/>
    <property type="project" value="UniProtKB-KW"/>
</dbReference>
<dbReference type="InterPro" id="IPR037036">
    <property type="entry name" value="PDED_dom_sf"/>
</dbReference>
<dbReference type="Proteomes" id="UP000266743">
    <property type="component" value="Chromosome 2"/>
</dbReference>
<protein>
    <submittedName>
        <fullName evidence="6">UNC (Uncoordinated) protein119</fullName>
    </submittedName>
</protein>
<dbReference type="InterPro" id="IPR014756">
    <property type="entry name" value="Ig_E-set"/>
</dbReference>
<dbReference type="InterPro" id="IPR008015">
    <property type="entry name" value="PDED_dom"/>
</dbReference>
<dbReference type="PANTHER" id="PTHR12951:SF1">
    <property type="entry name" value="PROTEIN UNC-119 HOMOLOG"/>
    <property type="match status" value="1"/>
</dbReference>
<dbReference type="SUPFAM" id="SSF81296">
    <property type="entry name" value="E set domains"/>
    <property type="match status" value="1"/>
</dbReference>
<dbReference type="InterPro" id="IPR051519">
    <property type="entry name" value="PDE6D_unc-119_myristoyl-bd"/>
</dbReference>
<dbReference type="PANTHER" id="PTHR12951">
    <property type="entry name" value="RETINAL PROTEIN 4"/>
    <property type="match status" value="1"/>
</dbReference>
<name>A0A3L6LD01_9TRYP</name>
<keyword evidence="4" id="KW-0446">Lipid-binding</keyword>
<evidence type="ECO:0000256" key="4">
    <source>
        <dbReference type="ARBA" id="ARBA00023121"/>
    </source>
</evidence>
<organism evidence="6">
    <name type="scientific">Trypanosoma brucei equiperdum</name>
    <dbReference type="NCBI Taxonomy" id="630700"/>
    <lineage>
        <taxon>Eukaryota</taxon>
        <taxon>Discoba</taxon>
        <taxon>Euglenozoa</taxon>
        <taxon>Kinetoplastea</taxon>
        <taxon>Metakinetoplastina</taxon>
        <taxon>Trypanosomatida</taxon>
        <taxon>Trypanosomatidae</taxon>
        <taxon>Trypanosoma</taxon>
    </lineage>
</organism>
<dbReference type="FunFam" id="2.70.50.40:FF:000003">
    <property type="entry name" value="UNC119 homologue, putative"/>
    <property type="match status" value="1"/>
</dbReference>
<evidence type="ECO:0000259" key="5">
    <source>
        <dbReference type="Pfam" id="PF05351"/>
    </source>
</evidence>
<dbReference type="Pfam" id="PF05351">
    <property type="entry name" value="GMP_PDE_delta"/>
    <property type="match status" value="1"/>
</dbReference>
<dbReference type="AlphaFoldDB" id="A0A3L6LD01"/>
<evidence type="ECO:0000256" key="3">
    <source>
        <dbReference type="ARBA" id="ARBA00022927"/>
    </source>
</evidence>
<dbReference type="Gene3D" id="2.70.50.40">
    <property type="entry name" value="GMP phosphodiesterase, delta subunit"/>
    <property type="match status" value="1"/>
</dbReference>
<dbReference type="GO" id="GO:0042953">
    <property type="term" value="P:lipoprotein transport"/>
    <property type="evidence" value="ECO:0007669"/>
    <property type="project" value="TreeGrafter"/>
</dbReference>
<evidence type="ECO:0000256" key="1">
    <source>
        <dbReference type="ARBA" id="ARBA00008102"/>
    </source>
</evidence>
<proteinExistence type="inferred from homology"/>